<dbReference type="Pfam" id="PF23016">
    <property type="entry name" value="RsmI_C"/>
    <property type="match status" value="1"/>
</dbReference>
<dbReference type="PANTHER" id="PTHR46111:SF1">
    <property type="entry name" value="RIBOSOMAL RNA SMALL SUBUNIT METHYLTRANSFERASE I"/>
    <property type="match status" value="1"/>
</dbReference>
<reference evidence="10" key="1">
    <citation type="submission" date="2020-04" db="EMBL/GenBank/DDBJ databases">
        <title>Deep metagenomics examines the oral microbiome during advanced dental caries in children, revealing novel taxa and co-occurrences with host molecules.</title>
        <authorList>
            <person name="Baker J.L."/>
            <person name="Morton J.T."/>
            <person name="Dinis M."/>
            <person name="Alvarez R."/>
            <person name="Tran N.C."/>
            <person name="Knight R."/>
            <person name="Edlund A."/>
        </authorList>
    </citation>
    <scope>NUCLEOTIDE SEQUENCE</scope>
    <source>
        <strain evidence="10">JCVI_30_bin.13</strain>
    </source>
</reference>
<evidence type="ECO:0000256" key="3">
    <source>
        <dbReference type="ARBA" id="ARBA00022603"/>
    </source>
</evidence>
<evidence type="ECO:0000256" key="5">
    <source>
        <dbReference type="ARBA" id="ARBA00022691"/>
    </source>
</evidence>
<evidence type="ECO:0000256" key="1">
    <source>
        <dbReference type="ARBA" id="ARBA00022490"/>
    </source>
</evidence>
<dbReference type="FunFam" id="3.30.950.10:FF:000002">
    <property type="entry name" value="Ribosomal RNA small subunit methyltransferase I"/>
    <property type="match status" value="1"/>
</dbReference>
<dbReference type="GO" id="GO:0070677">
    <property type="term" value="F:rRNA (cytosine-2'-O-)-methyltransferase activity"/>
    <property type="evidence" value="ECO:0007669"/>
    <property type="project" value="UniProtKB-UniRule"/>
</dbReference>
<dbReference type="CDD" id="cd11648">
    <property type="entry name" value="RsmI"/>
    <property type="match status" value="1"/>
</dbReference>
<dbReference type="InterPro" id="IPR035996">
    <property type="entry name" value="4pyrrol_Methylase_sf"/>
</dbReference>
<dbReference type="EC" id="2.1.1.198" evidence="6"/>
<dbReference type="Proteomes" id="UP000759246">
    <property type="component" value="Unassembled WGS sequence"/>
</dbReference>
<dbReference type="InterPro" id="IPR053910">
    <property type="entry name" value="RsmI_HTH"/>
</dbReference>
<evidence type="ECO:0000256" key="7">
    <source>
        <dbReference type="SAM" id="MobiDB-lite"/>
    </source>
</evidence>
<evidence type="ECO:0000256" key="4">
    <source>
        <dbReference type="ARBA" id="ARBA00022679"/>
    </source>
</evidence>
<keyword evidence="4 6" id="KW-0808">Transferase</keyword>
<name>A0A929RR64_9ACTO</name>
<dbReference type="Gene3D" id="3.30.950.10">
    <property type="entry name" value="Methyltransferase, Cobalt-precorrin-4 Transmethylase, Domain 2"/>
    <property type="match status" value="1"/>
</dbReference>
<dbReference type="SUPFAM" id="SSF53790">
    <property type="entry name" value="Tetrapyrrole methylase"/>
    <property type="match status" value="1"/>
</dbReference>
<dbReference type="InterPro" id="IPR008189">
    <property type="entry name" value="rRNA_ssu_MeTfrase_I"/>
</dbReference>
<organism evidence="10 11">
    <name type="scientific">Actinomyces bouchesdurhonensis</name>
    <dbReference type="NCBI Taxonomy" id="1852361"/>
    <lineage>
        <taxon>Bacteria</taxon>
        <taxon>Bacillati</taxon>
        <taxon>Actinomycetota</taxon>
        <taxon>Actinomycetes</taxon>
        <taxon>Actinomycetales</taxon>
        <taxon>Actinomycetaceae</taxon>
        <taxon>Actinomyces</taxon>
    </lineage>
</organism>
<keyword evidence="3 6" id="KW-0489">Methyltransferase</keyword>
<dbReference type="InterPro" id="IPR000878">
    <property type="entry name" value="4pyrrol_Mease"/>
</dbReference>
<comment type="subcellular location">
    <subcellularLocation>
        <location evidence="6">Cytoplasm</location>
    </subcellularLocation>
</comment>
<protein>
    <recommendedName>
        <fullName evidence="6">Ribosomal RNA small subunit methyltransferase I</fullName>
        <ecNumber evidence="6">2.1.1.198</ecNumber>
    </recommendedName>
    <alternativeName>
        <fullName evidence="6">16S rRNA 2'-O-ribose C1402 methyltransferase</fullName>
    </alternativeName>
    <alternativeName>
        <fullName evidence="6">rRNA (cytidine-2'-O-)-methyltransferase RsmI</fullName>
    </alternativeName>
</protein>
<evidence type="ECO:0000313" key="11">
    <source>
        <dbReference type="Proteomes" id="UP000759246"/>
    </source>
</evidence>
<dbReference type="Gene3D" id="3.40.1010.10">
    <property type="entry name" value="Cobalt-precorrin-4 Transmethylase, Domain 1"/>
    <property type="match status" value="1"/>
</dbReference>
<dbReference type="InterPro" id="IPR014777">
    <property type="entry name" value="4pyrrole_Mease_sub1"/>
</dbReference>
<feature type="domain" description="RsmI HTH" evidence="9">
    <location>
        <begin position="263"/>
        <end position="305"/>
    </location>
</feature>
<evidence type="ECO:0000313" key="10">
    <source>
        <dbReference type="EMBL" id="MBF0966719.1"/>
    </source>
</evidence>
<evidence type="ECO:0000259" key="9">
    <source>
        <dbReference type="Pfam" id="PF23016"/>
    </source>
</evidence>
<comment type="catalytic activity">
    <reaction evidence="6">
        <text>cytidine(1402) in 16S rRNA + S-adenosyl-L-methionine = 2'-O-methylcytidine(1402) in 16S rRNA + S-adenosyl-L-homocysteine + H(+)</text>
        <dbReference type="Rhea" id="RHEA:42924"/>
        <dbReference type="Rhea" id="RHEA-COMP:10285"/>
        <dbReference type="Rhea" id="RHEA-COMP:10286"/>
        <dbReference type="ChEBI" id="CHEBI:15378"/>
        <dbReference type="ChEBI" id="CHEBI:57856"/>
        <dbReference type="ChEBI" id="CHEBI:59789"/>
        <dbReference type="ChEBI" id="CHEBI:74495"/>
        <dbReference type="ChEBI" id="CHEBI:82748"/>
        <dbReference type="EC" id="2.1.1.198"/>
    </reaction>
</comment>
<comment type="similarity">
    <text evidence="6">Belongs to the methyltransferase superfamily. RsmI family.</text>
</comment>
<gene>
    <name evidence="6 10" type="primary">rsmI</name>
    <name evidence="10" type="ORF">HXK09_06125</name>
</gene>
<dbReference type="NCBIfam" id="TIGR00096">
    <property type="entry name" value="16S rRNA (cytidine(1402)-2'-O)-methyltransferase"/>
    <property type="match status" value="1"/>
</dbReference>
<dbReference type="HAMAP" id="MF_01877">
    <property type="entry name" value="16SrRNA_methyltr_I"/>
    <property type="match status" value="1"/>
</dbReference>
<dbReference type="Pfam" id="PF00590">
    <property type="entry name" value="TP_methylase"/>
    <property type="match status" value="1"/>
</dbReference>
<dbReference type="PIRSF" id="PIRSF005917">
    <property type="entry name" value="MTase_YraL"/>
    <property type="match status" value="1"/>
</dbReference>
<keyword evidence="5 6" id="KW-0949">S-adenosyl-L-methionine</keyword>
<keyword evidence="2 6" id="KW-0698">rRNA processing</keyword>
<comment type="caution">
    <text evidence="10">The sequence shown here is derived from an EMBL/GenBank/DDBJ whole genome shotgun (WGS) entry which is preliminary data.</text>
</comment>
<evidence type="ECO:0000256" key="2">
    <source>
        <dbReference type="ARBA" id="ARBA00022552"/>
    </source>
</evidence>
<evidence type="ECO:0000256" key="6">
    <source>
        <dbReference type="HAMAP-Rule" id="MF_01877"/>
    </source>
</evidence>
<dbReference type="AlphaFoldDB" id="A0A929RR64"/>
<dbReference type="PANTHER" id="PTHR46111">
    <property type="entry name" value="RIBOSOMAL RNA SMALL SUBUNIT METHYLTRANSFERASE I"/>
    <property type="match status" value="1"/>
</dbReference>
<feature type="domain" description="Tetrapyrrole methylase" evidence="8">
    <location>
        <begin position="37"/>
        <end position="239"/>
    </location>
</feature>
<proteinExistence type="inferred from homology"/>
<evidence type="ECO:0000259" key="8">
    <source>
        <dbReference type="Pfam" id="PF00590"/>
    </source>
</evidence>
<dbReference type="EMBL" id="JABZGF010000182">
    <property type="protein sequence ID" value="MBF0966719.1"/>
    <property type="molecule type" value="Genomic_DNA"/>
</dbReference>
<dbReference type="GO" id="GO:0005737">
    <property type="term" value="C:cytoplasm"/>
    <property type="evidence" value="ECO:0007669"/>
    <property type="project" value="UniProtKB-SubCell"/>
</dbReference>
<accession>A0A929RR64</accession>
<keyword evidence="1 6" id="KW-0963">Cytoplasm</keyword>
<feature type="region of interest" description="Disordered" evidence="7">
    <location>
        <begin position="1"/>
        <end position="28"/>
    </location>
</feature>
<comment type="function">
    <text evidence="6">Catalyzes the 2'-O-methylation of the ribose of cytidine 1402 (C1402) in 16S rRNA.</text>
</comment>
<dbReference type="InterPro" id="IPR014776">
    <property type="entry name" value="4pyrrole_Mease_sub2"/>
</dbReference>
<sequence>MDAATDLTRPDESAQASSATVKDGCARDPYRQDPGTILLAATPIGDVRDTSPRVVAALEGADIVAAEDTRRALALASRLGITLGGRLVALHDHNEAAKASGIVEAARGGARVVFVSDAGMPTVSAPGFRLARAAIEAGVPLSVLPGPSAPLVALALSGLPSDRFAFEGFLPRKDGEATRYLKDLATDPHTLIFFESPRRAASTLTRMAEVFGADRPAALCRELTKDYEEVRRGTLGELAAGAGDVLGEVTIVVAGHEHSARAEDHVGAVLALAAEGMRLKDAAAEVAAATGARKNDLYKAALAAK</sequence>